<dbReference type="InterPro" id="IPR007801">
    <property type="entry name" value="MbnB/TglH/ChrH"/>
</dbReference>
<comment type="caution">
    <text evidence="2">The sequence shown here is derived from an EMBL/GenBank/DDBJ whole genome shotgun (WGS) entry which is preliminary data.</text>
</comment>
<name>A0A917CRJ8_9GAMM</name>
<dbReference type="EMBL" id="BMEO01000006">
    <property type="protein sequence ID" value="GGF96523.1"/>
    <property type="molecule type" value="Genomic_DNA"/>
</dbReference>
<dbReference type="SUPFAM" id="SSF51658">
    <property type="entry name" value="Xylose isomerase-like"/>
    <property type="match status" value="1"/>
</dbReference>
<dbReference type="RefSeq" id="WP_188365336.1">
    <property type="nucleotide sequence ID" value="NZ_BAABJF010000001.1"/>
</dbReference>
<organism evidence="2 3">
    <name type="scientific">Marinicella pacifica</name>
    <dbReference type="NCBI Taxonomy" id="1171543"/>
    <lineage>
        <taxon>Bacteria</taxon>
        <taxon>Pseudomonadati</taxon>
        <taxon>Pseudomonadota</taxon>
        <taxon>Gammaproteobacteria</taxon>
        <taxon>Lysobacterales</taxon>
        <taxon>Marinicellaceae</taxon>
        <taxon>Marinicella</taxon>
    </lineage>
</organism>
<dbReference type="PANTHER" id="PTHR42194">
    <property type="entry name" value="UPF0276 PROTEIN HI_1600"/>
    <property type="match status" value="1"/>
</dbReference>
<keyword evidence="3" id="KW-1185">Reference proteome</keyword>
<evidence type="ECO:0000313" key="2">
    <source>
        <dbReference type="EMBL" id="GGF96523.1"/>
    </source>
</evidence>
<evidence type="ECO:0000256" key="1">
    <source>
        <dbReference type="HAMAP-Rule" id="MF_00697"/>
    </source>
</evidence>
<protein>
    <recommendedName>
        <fullName evidence="1">UPF0276 protein GCM10011365_17350</fullName>
    </recommendedName>
</protein>
<comment type="similarity">
    <text evidence="1">Belongs to the UPF0276 family.</text>
</comment>
<accession>A0A917CRJ8</accession>
<dbReference type="HAMAP" id="MF_00697">
    <property type="entry name" value="UPF0276"/>
    <property type="match status" value="1"/>
</dbReference>
<dbReference type="Pfam" id="PF05114">
    <property type="entry name" value="MbnB_TglH_ChrH"/>
    <property type="match status" value="1"/>
</dbReference>
<sequence>MNLASLSGAGLGLRRSILPALAKADDLTALDFLEVAPENWVQLGGRHRQAFDALAERFPVVLHGLSLSIGGPDPLNLDLVQQIQSFKQRYGCPLYTEHNTYCTDGGQLYDLMPIPFNQEMVAYVADRVHQVQDILGERIALENASYYLRQPGSDMTELDFMSALLKRADCYLHLDINNVYVNSVNHGYDARDFIRQLPTERIVYGHIAGHEQKSEQLIIDTHGSDVIDPVWALLDFSYHRHGLFPTLLERDFDFPQLGSLLNEVQRIRSLQSQHQARHARLSHA</sequence>
<reference evidence="2" key="1">
    <citation type="journal article" date="2014" name="Int. J. Syst. Evol. Microbiol.">
        <title>Complete genome sequence of Corynebacterium casei LMG S-19264T (=DSM 44701T), isolated from a smear-ripened cheese.</title>
        <authorList>
            <consortium name="US DOE Joint Genome Institute (JGI-PGF)"/>
            <person name="Walter F."/>
            <person name="Albersmeier A."/>
            <person name="Kalinowski J."/>
            <person name="Ruckert C."/>
        </authorList>
    </citation>
    <scope>NUCLEOTIDE SEQUENCE</scope>
    <source>
        <strain evidence="2">CGMCC 1.12181</strain>
    </source>
</reference>
<dbReference type="Gene3D" id="3.20.20.150">
    <property type="entry name" value="Divalent-metal-dependent TIM barrel enzymes"/>
    <property type="match status" value="1"/>
</dbReference>
<dbReference type="Proteomes" id="UP000605253">
    <property type="component" value="Unassembled WGS sequence"/>
</dbReference>
<dbReference type="PANTHER" id="PTHR42194:SF1">
    <property type="entry name" value="UPF0276 PROTEIN HI_1600"/>
    <property type="match status" value="1"/>
</dbReference>
<gene>
    <name evidence="2" type="ORF">GCM10011365_17350</name>
</gene>
<proteinExistence type="inferred from homology"/>
<evidence type="ECO:0000313" key="3">
    <source>
        <dbReference type="Proteomes" id="UP000605253"/>
    </source>
</evidence>
<dbReference type="AlphaFoldDB" id="A0A917CRJ8"/>
<reference evidence="2" key="2">
    <citation type="submission" date="2020-09" db="EMBL/GenBank/DDBJ databases">
        <authorList>
            <person name="Sun Q."/>
            <person name="Zhou Y."/>
        </authorList>
    </citation>
    <scope>NUCLEOTIDE SEQUENCE</scope>
    <source>
        <strain evidence="2">CGMCC 1.12181</strain>
    </source>
</reference>
<dbReference type="NCBIfam" id="NF003818">
    <property type="entry name" value="PRK05409.1"/>
    <property type="match status" value="1"/>
</dbReference>
<dbReference type="InterPro" id="IPR036237">
    <property type="entry name" value="Xyl_isomerase-like_sf"/>
</dbReference>